<dbReference type="SUPFAM" id="SSF51905">
    <property type="entry name" value="FAD/NAD(P)-binding domain"/>
    <property type="match status" value="1"/>
</dbReference>
<dbReference type="InterPro" id="IPR041117">
    <property type="entry name" value="SoxA_A3"/>
</dbReference>
<feature type="domain" description="FAD/NAD(P)-binding" evidence="2">
    <location>
        <begin position="23"/>
        <end position="283"/>
    </location>
</feature>
<organism evidence="4 5">
    <name type="scientific">Novosphingobium aquiterrae</name>
    <dbReference type="NCBI Taxonomy" id="624388"/>
    <lineage>
        <taxon>Bacteria</taxon>
        <taxon>Pseudomonadati</taxon>
        <taxon>Pseudomonadota</taxon>
        <taxon>Alphaproteobacteria</taxon>
        <taxon>Sphingomonadales</taxon>
        <taxon>Sphingomonadaceae</taxon>
        <taxon>Novosphingobium</taxon>
    </lineage>
</organism>
<sequence>MTTRSIDPHAIDGKFPLPAQHFAVVVVGAGKSGTQAAVEAAKSGQTVLLVDENPVSSALIGTDVPYFFGGRATTAVQNSERMVETVFTNLPWLMEAIDAGVDVQLGTTAWGVYRNGPLVGSLPAQVIGLADAERSWLVGFDRLVLATGARDLPIAFPGWNQPGVMGAAALRKLLEMYDAFAGRRIVVAGSQDLGLETALLAHSRGIAVACILEVRDAPQGDPARVADIAQAGIPVLCGVSPVLAKGGIDGVEALVLSDGSTITCDSLVMAVGLVPMIELVDAMNGARRFEPARGGWIPAVEGNIQTVGRCAGLPDTGFDHAAYRQDWMDALGGACGGDTIICQCEEMTLADLIGVQPPQYLDRPTAMQKRSLKSLLQDGPPNQDQVKRLTRSGMGQCQGRRCRDQVAMILAAEAGTPLGEVPLATHRAPVRPLTLKVIADWEEGEEMRAGWDVWMGIPTQWVPYADIGTPFEEENRRRLGGNMSL</sequence>
<dbReference type="Pfam" id="PF17806">
    <property type="entry name" value="SO_alpha_A3"/>
    <property type="match status" value="1"/>
</dbReference>
<dbReference type="PANTHER" id="PTHR42949:SF3">
    <property type="entry name" value="ANAEROBIC GLYCEROL-3-PHOSPHATE DEHYDROGENASE SUBUNIT B"/>
    <property type="match status" value="1"/>
</dbReference>
<dbReference type="Gene3D" id="3.50.50.60">
    <property type="entry name" value="FAD/NAD(P)-binding domain"/>
    <property type="match status" value="2"/>
</dbReference>
<dbReference type="InterPro" id="IPR023753">
    <property type="entry name" value="FAD/NAD-binding_dom"/>
</dbReference>
<evidence type="ECO:0000259" key="3">
    <source>
        <dbReference type="Pfam" id="PF17806"/>
    </source>
</evidence>
<dbReference type="CDD" id="cd19946">
    <property type="entry name" value="GlpA-like_Fer2_BFD-like"/>
    <property type="match status" value="1"/>
</dbReference>
<proteinExistence type="predicted"/>
<accession>A0ABV6PLH2</accession>
<comment type="caution">
    <text evidence="4">The sequence shown here is derived from an EMBL/GenBank/DDBJ whole genome shotgun (WGS) entry which is preliminary data.</text>
</comment>
<evidence type="ECO:0000256" key="1">
    <source>
        <dbReference type="ARBA" id="ARBA00023002"/>
    </source>
</evidence>
<dbReference type="RefSeq" id="WP_379482139.1">
    <property type="nucleotide sequence ID" value="NZ_JBHLTL010000011.1"/>
</dbReference>
<dbReference type="Pfam" id="PF07992">
    <property type="entry name" value="Pyr_redox_2"/>
    <property type="match status" value="1"/>
</dbReference>
<feature type="domain" description="SoxA A3" evidence="3">
    <location>
        <begin position="367"/>
        <end position="439"/>
    </location>
</feature>
<dbReference type="EMBL" id="JBHLTL010000011">
    <property type="protein sequence ID" value="MFC0590689.1"/>
    <property type="molecule type" value="Genomic_DNA"/>
</dbReference>
<evidence type="ECO:0000313" key="4">
    <source>
        <dbReference type="EMBL" id="MFC0590689.1"/>
    </source>
</evidence>
<keyword evidence="5" id="KW-1185">Reference proteome</keyword>
<evidence type="ECO:0000259" key="2">
    <source>
        <dbReference type="Pfam" id="PF07992"/>
    </source>
</evidence>
<keyword evidence="1" id="KW-0560">Oxidoreductase</keyword>
<gene>
    <name evidence="4" type="ORF">ACFFF7_14850</name>
</gene>
<reference evidence="4 5" key="1">
    <citation type="submission" date="2024-09" db="EMBL/GenBank/DDBJ databases">
        <authorList>
            <person name="Sun Q."/>
            <person name="Mori K."/>
        </authorList>
    </citation>
    <scope>NUCLEOTIDE SEQUENCE [LARGE SCALE GENOMIC DNA]</scope>
    <source>
        <strain evidence="4 5">NCAIM B.02537</strain>
    </source>
</reference>
<dbReference type="InterPro" id="IPR041854">
    <property type="entry name" value="BFD-like_2Fe2S-bd_dom_sf"/>
</dbReference>
<dbReference type="PANTHER" id="PTHR42949">
    <property type="entry name" value="ANAEROBIC GLYCEROL-3-PHOSPHATE DEHYDROGENASE SUBUNIT B"/>
    <property type="match status" value="1"/>
</dbReference>
<dbReference type="InterPro" id="IPR051691">
    <property type="entry name" value="Metab_Enz_Cyan_OpOx_G3PDH"/>
</dbReference>
<dbReference type="PRINTS" id="PR00368">
    <property type="entry name" value="FADPNR"/>
</dbReference>
<evidence type="ECO:0000313" key="5">
    <source>
        <dbReference type="Proteomes" id="UP001589943"/>
    </source>
</evidence>
<dbReference type="Gene3D" id="1.10.10.1100">
    <property type="entry name" value="BFD-like [2Fe-2S]-binding domain"/>
    <property type="match status" value="1"/>
</dbReference>
<dbReference type="PRINTS" id="PR00411">
    <property type="entry name" value="PNDRDTASEI"/>
</dbReference>
<protein>
    <submittedName>
        <fullName evidence="4">FAD-dependent oxidoreductase</fullName>
    </submittedName>
</protein>
<dbReference type="InterPro" id="IPR036188">
    <property type="entry name" value="FAD/NAD-bd_sf"/>
</dbReference>
<dbReference type="Proteomes" id="UP001589943">
    <property type="component" value="Unassembled WGS sequence"/>
</dbReference>
<name>A0ABV6PLH2_9SPHN</name>